<dbReference type="Pfam" id="PF01904">
    <property type="entry name" value="DUF72"/>
    <property type="match status" value="1"/>
</dbReference>
<dbReference type="PANTHER" id="PTHR30348:SF13">
    <property type="entry name" value="UPF0759 PROTEIN YUNF"/>
    <property type="match status" value="1"/>
</dbReference>
<reference evidence="1" key="1">
    <citation type="submission" date="2018-07" db="EMBL/GenBank/DDBJ databases">
        <authorList>
            <person name="Quirk P.G."/>
            <person name="Krulwich T.A."/>
        </authorList>
    </citation>
    <scope>NUCLEOTIDE SEQUENCE</scope>
</reference>
<dbReference type="PANTHER" id="PTHR30348">
    <property type="entry name" value="UNCHARACTERIZED PROTEIN YECE"/>
    <property type="match status" value="1"/>
</dbReference>
<accession>A0A380T9S0</accession>
<dbReference type="SUPFAM" id="SSF117396">
    <property type="entry name" value="TM1631-like"/>
    <property type="match status" value="1"/>
</dbReference>
<dbReference type="EMBL" id="UIDG01000068">
    <property type="protein sequence ID" value="SUS04973.1"/>
    <property type="molecule type" value="Genomic_DNA"/>
</dbReference>
<evidence type="ECO:0008006" key="2">
    <source>
        <dbReference type="Google" id="ProtNLM"/>
    </source>
</evidence>
<dbReference type="Gene3D" id="3.20.20.410">
    <property type="entry name" value="Protein of unknown function UPF0759"/>
    <property type="match status" value="1"/>
</dbReference>
<organism evidence="1">
    <name type="scientific">metagenome</name>
    <dbReference type="NCBI Taxonomy" id="256318"/>
    <lineage>
        <taxon>unclassified sequences</taxon>
        <taxon>metagenomes</taxon>
    </lineage>
</organism>
<dbReference type="AlphaFoldDB" id="A0A380T9S0"/>
<protein>
    <recommendedName>
        <fullName evidence="2">DUF72 domain-containing protein</fullName>
    </recommendedName>
</protein>
<name>A0A380T9S0_9ZZZZ</name>
<dbReference type="InterPro" id="IPR002763">
    <property type="entry name" value="DUF72"/>
</dbReference>
<sequence>MMPGPDDQSAAFQPGKPVGNIYYGACSWTDRTLIDAGTFYPPSVRTAAERLAHYASQFPIVEVDATYYALPSERNARLWVDRAPLGFVFNIKAFGLFTHHPVVVERIPATVKELLPADVTDKARVYLRDVPEDAAQMIWEMQTQALAPLAASGKLGCVLFQFPHWFTARRDHIHYLEQLRDRSDWPIAVEFRGGGWMTDNYRAETLALLEKLGLSYVVADEPQGFRSSTPPVVAATSPLAVIRFHGHNTETYEKPNLSAAERFRYLYTEEELKGWVEPIRRLSQSADRVHALMNNCYGDYGVRNARQLAKLLAAG</sequence>
<proteinExistence type="predicted"/>
<gene>
    <name evidence="1" type="ORF">DF3PB_160025</name>
</gene>
<dbReference type="InterPro" id="IPR036520">
    <property type="entry name" value="UPF0759_sf"/>
</dbReference>
<evidence type="ECO:0000313" key="1">
    <source>
        <dbReference type="EMBL" id="SUS04973.1"/>
    </source>
</evidence>